<evidence type="ECO:0000313" key="2">
    <source>
        <dbReference type="EMBL" id="MBH8595471.1"/>
    </source>
</evidence>
<keyword evidence="3" id="KW-1185">Reference proteome</keyword>
<gene>
    <name evidence="2" type="ORF">I8U20_09015</name>
</gene>
<feature type="domain" description="Beta-lactamase class A catalytic" evidence="1">
    <location>
        <begin position="26"/>
        <end position="247"/>
    </location>
</feature>
<reference evidence="2 3" key="1">
    <citation type="submission" date="2020-12" db="EMBL/GenBank/DDBJ databases">
        <title>WGS of Thermoactinomyces spp.</title>
        <authorList>
            <person name="Cheng K."/>
        </authorList>
    </citation>
    <scope>NUCLEOTIDE SEQUENCE [LARGE SCALE GENOMIC DNA]</scope>
    <source>
        <strain evidence="3">CICC 10671\DSM 43846</strain>
    </source>
</reference>
<dbReference type="Gene3D" id="3.40.710.10">
    <property type="entry name" value="DD-peptidase/beta-lactamase superfamily"/>
    <property type="match status" value="1"/>
</dbReference>
<dbReference type="EMBL" id="JAECVW010000004">
    <property type="protein sequence ID" value="MBH8595471.1"/>
    <property type="molecule type" value="Genomic_DNA"/>
</dbReference>
<dbReference type="RefSeq" id="WP_181732130.1">
    <property type="nucleotide sequence ID" value="NZ_JACEIR010000005.1"/>
</dbReference>
<protein>
    <submittedName>
        <fullName evidence="2">Serine hydrolase</fullName>
    </submittedName>
</protein>
<keyword evidence="2" id="KW-0378">Hydrolase</keyword>
<dbReference type="InterPro" id="IPR045155">
    <property type="entry name" value="Beta-lactam_cat"/>
</dbReference>
<evidence type="ECO:0000313" key="3">
    <source>
        <dbReference type="Proteomes" id="UP000633619"/>
    </source>
</evidence>
<dbReference type="Pfam" id="PF13354">
    <property type="entry name" value="Beta-lactamase2"/>
    <property type="match status" value="1"/>
</dbReference>
<dbReference type="InterPro" id="IPR000871">
    <property type="entry name" value="Beta-lactam_class-A"/>
</dbReference>
<proteinExistence type="predicted"/>
<dbReference type="PANTHER" id="PTHR35333:SF3">
    <property type="entry name" value="BETA-LACTAMASE-TYPE TRANSPEPTIDASE FOLD CONTAINING PROTEIN"/>
    <property type="match status" value="1"/>
</dbReference>
<evidence type="ECO:0000259" key="1">
    <source>
        <dbReference type="Pfam" id="PF13354"/>
    </source>
</evidence>
<dbReference type="Proteomes" id="UP000633619">
    <property type="component" value="Unassembled WGS sequence"/>
</dbReference>
<dbReference type="InterPro" id="IPR012338">
    <property type="entry name" value="Beta-lactam/transpept-like"/>
</dbReference>
<dbReference type="AlphaFoldDB" id="A0A8I1DG44"/>
<dbReference type="PANTHER" id="PTHR35333">
    <property type="entry name" value="BETA-LACTAMASE"/>
    <property type="match status" value="1"/>
</dbReference>
<dbReference type="GO" id="GO:0030655">
    <property type="term" value="P:beta-lactam antibiotic catabolic process"/>
    <property type="evidence" value="ECO:0007669"/>
    <property type="project" value="InterPro"/>
</dbReference>
<name>A0A8I1DG44_THEIN</name>
<sequence>MSGQSPFQTLTGSLDAWKKKASGGWGIWMEDLHTGEKWIWNEKQPFVAASMIKVPVMVAVYRAHAQGKLCLSDRIRLRREDKVGGSGVLQHLSYGTEFSIQDLVTLMIIQSDNTATNLLIDRLGKDYVQETILDLEMNDTVFINRLHIVPAGSNKSNQITAKDMARCFRLLATGQAVSRDASQKMIEILKKQQWRNCLPGWFPPSESEIIGSLPRWEMAHKTGWVSQTLHDGGILYIGSHSLILVVLSSGLDHLQAQREINQIGKWVYDAFAPPDEKTRT</sequence>
<organism evidence="2 3">
    <name type="scientific">Thermoactinomyces intermedius</name>
    <dbReference type="NCBI Taxonomy" id="2024"/>
    <lineage>
        <taxon>Bacteria</taxon>
        <taxon>Bacillati</taxon>
        <taxon>Bacillota</taxon>
        <taxon>Bacilli</taxon>
        <taxon>Bacillales</taxon>
        <taxon>Thermoactinomycetaceae</taxon>
        <taxon>Thermoactinomyces</taxon>
    </lineage>
</organism>
<dbReference type="SUPFAM" id="SSF56601">
    <property type="entry name" value="beta-lactamase/transpeptidase-like"/>
    <property type="match status" value="1"/>
</dbReference>
<comment type="caution">
    <text evidence="2">The sequence shown here is derived from an EMBL/GenBank/DDBJ whole genome shotgun (WGS) entry which is preliminary data.</text>
</comment>
<dbReference type="GO" id="GO:0008800">
    <property type="term" value="F:beta-lactamase activity"/>
    <property type="evidence" value="ECO:0007669"/>
    <property type="project" value="InterPro"/>
</dbReference>
<dbReference type="GO" id="GO:0046677">
    <property type="term" value="P:response to antibiotic"/>
    <property type="evidence" value="ECO:0007669"/>
    <property type="project" value="InterPro"/>
</dbReference>
<accession>A0A8I1DG44</accession>